<protein>
    <submittedName>
        <fullName evidence="1">Uncharacterized protein</fullName>
    </submittedName>
</protein>
<reference evidence="1 2" key="1">
    <citation type="submission" date="2023-08" db="EMBL/GenBank/DDBJ databases">
        <title>Genome sequencing of the thermostable Gram positive bacteria Geobacillus proteiniphilus strain T-6.</title>
        <authorList>
            <person name="Shulami S."/>
            <person name="Shoham Y."/>
        </authorList>
    </citation>
    <scope>NUCLEOTIDE SEQUENCE [LARGE SCALE GENOMIC DNA]</scope>
    <source>
        <strain evidence="1 2">T-6</strain>
    </source>
</reference>
<dbReference type="EMBL" id="CP133076">
    <property type="protein sequence ID" value="WMJ15132.1"/>
    <property type="molecule type" value="Genomic_DNA"/>
</dbReference>
<sequence>MILARGIDEIENTFDFTDSIVTDVRWVNHLRDLSIRLDYYWDIQEGKRETRELTLVFQHCLKAEFHMPKELFHLPESVRNIDSWFTIVSVKRAESGQQDASGWHRMNIYTFDYKTPWATIVCREVILEQR</sequence>
<keyword evidence="2" id="KW-1185">Reference proteome</keyword>
<gene>
    <name evidence="1" type="ORF">RA955_09735</name>
</gene>
<evidence type="ECO:0000313" key="1">
    <source>
        <dbReference type="EMBL" id="WMJ15132.1"/>
    </source>
</evidence>
<dbReference type="RefSeq" id="WP_079936437.1">
    <property type="nucleotide sequence ID" value="NZ_CP133076.1"/>
</dbReference>
<accession>A0ABY9MAS5</accession>
<evidence type="ECO:0000313" key="2">
    <source>
        <dbReference type="Proteomes" id="UP001223761"/>
    </source>
</evidence>
<name>A0ABY9MAS5_9BACL</name>
<dbReference type="Proteomes" id="UP001223761">
    <property type="component" value="Chromosome"/>
</dbReference>
<proteinExistence type="predicted"/>
<organism evidence="1 2">
    <name type="scientific">Geobacillus proteiniphilus</name>
    <dbReference type="NCBI Taxonomy" id="860353"/>
    <lineage>
        <taxon>Bacteria</taxon>
        <taxon>Bacillati</taxon>
        <taxon>Bacillota</taxon>
        <taxon>Bacilli</taxon>
        <taxon>Bacillales</taxon>
        <taxon>Anoxybacillaceae</taxon>
        <taxon>Geobacillus</taxon>
    </lineage>
</organism>